<reference evidence="6 7" key="1">
    <citation type="journal article" date="2019" name="PLoS ONE">
        <title>Comparative genome analysis indicates high evolutionary potential of pathogenicity genes in Colletotrichum tanaceti.</title>
        <authorList>
            <person name="Lelwala R.V."/>
            <person name="Korhonen P.K."/>
            <person name="Young N.D."/>
            <person name="Scott J.B."/>
            <person name="Ades P.A."/>
            <person name="Gasser R.B."/>
            <person name="Taylor P.W.J."/>
        </authorList>
    </citation>
    <scope>NUCLEOTIDE SEQUENCE [LARGE SCALE GENOMIC DNA]</scope>
    <source>
        <strain evidence="6">BRIP57314</strain>
    </source>
</reference>
<dbReference type="Pfam" id="PF13816">
    <property type="entry name" value="Dehydratase_hem"/>
    <property type="match status" value="1"/>
</dbReference>
<name>A0A4U6X5R9_9PEZI</name>
<evidence type="ECO:0000256" key="2">
    <source>
        <dbReference type="ARBA" id="ARBA00022617"/>
    </source>
</evidence>
<gene>
    <name evidence="6" type="primary">oxd</name>
    <name evidence="6" type="ORF">CTA1_11807</name>
</gene>
<evidence type="ECO:0000256" key="3">
    <source>
        <dbReference type="ARBA" id="ARBA00022723"/>
    </source>
</evidence>
<protein>
    <submittedName>
        <fullName evidence="6">Phenylacetaldoxime dehydratase</fullName>
    </submittedName>
</protein>
<evidence type="ECO:0000313" key="7">
    <source>
        <dbReference type="Proteomes" id="UP000310108"/>
    </source>
</evidence>
<comment type="cofactor">
    <cofactor evidence="1">
        <name>heme b</name>
        <dbReference type="ChEBI" id="CHEBI:60344"/>
    </cofactor>
</comment>
<accession>A0A4U6X5R9</accession>
<comment type="caution">
    <text evidence="6">The sequence shown here is derived from an EMBL/GenBank/DDBJ whole genome shotgun (WGS) entry which is preliminary data.</text>
</comment>
<dbReference type="EMBL" id="PJEX01000749">
    <property type="protein sequence ID" value="TKW48737.1"/>
    <property type="molecule type" value="Genomic_DNA"/>
</dbReference>
<sequence>MLVSAIPEHLRCPRKLAAQTPPDFDPPFPAYSAGFPKETKDLVFAVIGAQYAPAARPDGAAIAQLTQFTASKAVDAEARPRFAEWASVTDNKGYYNVAHLAYWPSRPAYERWARDSGFQQWWDGLDAGSQGHGWFLEIFFPTIDRFETVFSNNEVPEGAAHMRERVIGPIKEHVYWGSMRDRMAAAQNDELAGEKAGRTTIMTNGVNGHLSTEAEAAAAAAADGQETQTPAPRRVRVSGRQNLAVIRSGQDWSDTLPEERKLYRETMHPVLTRGMHFLRDRGGEVGCHSCRFMDLVDPATGRADKDRTFGLAFFDELASLEAWAKQHPTHLEIFGGFLQYAHKLDNNVSLRLFHEVLVLKPEQQLFEYVGCHPNTGLLAIV</sequence>
<proteinExistence type="predicted"/>
<dbReference type="InterPro" id="IPR025702">
    <property type="entry name" value="OXD"/>
</dbReference>
<keyword evidence="5" id="KW-0456">Lyase</keyword>
<dbReference type="AlphaFoldDB" id="A0A4U6X5R9"/>
<evidence type="ECO:0000256" key="5">
    <source>
        <dbReference type="ARBA" id="ARBA00023239"/>
    </source>
</evidence>
<dbReference type="GO" id="GO:0016829">
    <property type="term" value="F:lyase activity"/>
    <property type="evidence" value="ECO:0007669"/>
    <property type="project" value="UniProtKB-KW"/>
</dbReference>
<evidence type="ECO:0000256" key="1">
    <source>
        <dbReference type="ARBA" id="ARBA00001970"/>
    </source>
</evidence>
<keyword evidence="4" id="KW-0408">Iron</keyword>
<organism evidence="6 7">
    <name type="scientific">Colletotrichum tanaceti</name>
    <dbReference type="NCBI Taxonomy" id="1306861"/>
    <lineage>
        <taxon>Eukaryota</taxon>
        <taxon>Fungi</taxon>
        <taxon>Dikarya</taxon>
        <taxon>Ascomycota</taxon>
        <taxon>Pezizomycotina</taxon>
        <taxon>Sordariomycetes</taxon>
        <taxon>Hypocreomycetidae</taxon>
        <taxon>Glomerellales</taxon>
        <taxon>Glomerellaceae</taxon>
        <taxon>Colletotrichum</taxon>
        <taxon>Colletotrichum destructivum species complex</taxon>
    </lineage>
</organism>
<evidence type="ECO:0000256" key="4">
    <source>
        <dbReference type="ARBA" id="ARBA00023004"/>
    </source>
</evidence>
<keyword evidence="7" id="KW-1185">Reference proteome</keyword>
<keyword evidence="2" id="KW-0349">Heme</keyword>
<dbReference type="STRING" id="1306861.A0A4U6X5R9"/>
<dbReference type="GO" id="GO:0046872">
    <property type="term" value="F:metal ion binding"/>
    <property type="evidence" value="ECO:0007669"/>
    <property type="project" value="UniProtKB-KW"/>
</dbReference>
<dbReference type="Proteomes" id="UP000310108">
    <property type="component" value="Unassembled WGS sequence"/>
</dbReference>
<evidence type="ECO:0000313" key="6">
    <source>
        <dbReference type="EMBL" id="TKW48737.1"/>
    </source>
</evidence>
<keyword evidence="3" id="KW-0479">Metal-binding</keyword>